<dbReference type="GO" id="GO:0006629">
    <property type="term" value="P:lipid metabolic process"/>
    <property type="evidence" value="ECO:0007669"/>
    <property type="project" value="InterPro"/>
</dbReference>
<dbReference type="EC" id="4.6.1.13" evidence="2"/>
<dbReference type="InterPro" id="IPR000909">
    <property type="entry name" value="PLipase_C_PInositol-sp_X_dom"/>
</dbReference>
<evidence type="ECO:0000256" key="1">
    <source>
        <dbReference type="ARBA" id="ARBA00001316"/>
    </source>
</evidence>
<feature type="compositionally biased region" description="Polar residues" evidence="6">
    <location>
        <begin position="17"/>
        <end position="30"/>
    </location>
</feature>
<protein>
    <recommendedName>
        <fullName evidence="3">1-phosphatidylinositol phosphodiesterase</fullName>
        <ecNumber evidence="2">4.6.1.13</ecNumber>
    </recommendedName>
    <alternativeName>
        <fullName evidence="4">Phosphatidylinositol diacylglycerol-lyase</fullName>
    </alternativeName>
    <alternativeName>
        <fullName evidence="5">Phosphatidylinositol-specific phospholipase C</fullName>
    </alternativeName>
</protein>
<dbReference type="PANTHER" id="PTHR13593:SF113">
    <property type="entry name" value="SI:DKEY-266F7.9"/>
    <property type="match status" value="1"/>
</dbReference>
<dbReference type="GO" id="GO:0004436">
    <property type="term" value="F:phosphatidylinositol diacylglycerol-lyase activity"/>
    <property type="evidence" value="ECO:0007669"/>
    <property type="project" value="UniProtKB-EC"/>
</dbReference>
<organism evidence="8 9">
    <name type="scientific">Romeriopsis navalis LEGE 11480</name>
    <dbReference type="NCBI Taxonomy" id="2777977"/>
    <lineage>
        <taxon>Bacteria</taxon>
        <taxon>Bacillati</taxon>
        <taxon>Cyanobacteriota</taxon>
        <taxon>Cyanophyceae</taxon>
        <taxon>Leptolyngbyales</taxon>
        <taxon>Leptolyngbyaceae</taxon>
        <taxon>Romeriopsis</taxon>
        <taxon>Romeriopsis navalis</taxon>
    </lineage>
</organism>
<gene>
    <name evidence="8" type="ORF">IQ266_10185</name>
</gene>
<keyword evidence="9" id="KW-1185">Reference proteome</keyword>
<comment type="catalytic activity">
    <reaction evidence="1">
        <text>a 1,2-diacyl-sn-glycero-3-phospho-(1D-myo-inositol) = 1D-myo-inositol 1,2-cyclic phosphate + a 1,2-diacyl-sn-glycerol</text>
        <dbReference type="Rhea" id="RHEA:17093"/>
        <dbReference type="ChEBI" id="CHEBI:17815"/>
        <dbReference type="ChEBI" id="CHEBI:57880"/>
        <dbReference type="ChEBI" id="CHEBI:58484"/>
        <dbReference type="EC" id="4.6.1.13"/>
    </reaction>
</comment>
<dbReference type="SUPFAM" id="SSF51695">
    <property type="entry name" value="PLC-like phosphodiesterases"/>
    <property type="match status" value="1"/>
</dbReference>
<reference evidence="8" key="1">
    <citation type="submission" date="2020-10" db="EMBL/GenBank/DDBJ databases">
        <authorList>
            <person name="Castelo-Branco R."/>
            <person name="Eusebio N."/>
            <person name="Adriana R."/>
            <person name="Vieira A."/>
            <person name="Brugerolle De Fraissinette N."/>
            <person name="Rezende De Castro R."/>
            <person name="Schneider M.P."/>
            <person name="Vasconcelos V."/>
            <person name="Leao P.N."/>
        </authorList>
    </citation>
    <scope>NUCLEOTIDE SEQUENCE</scope>
    <source>
        <strain evidence="8">LEGE 11480</strain>
    </source>
</reference>
<evidence type="ECO:0000259" key="7">
    <source>
        <dbReference type="SMART" id="SM00148"/>
    </source>
</evidence>
<feature type="region of interest" description="Disordered" evidence="6">
    <location>
        <begin position="1"/>
        <end position="30"/>
    </location>
</feature>
<dbReference type="PANTHER" id="PTHR13593">
    <property type="match status" value="1"/>
</dbReference>
<evidence type="ECO:0000256" key="5">
    <source>
        <dbReference type="ARBA" id="ARBA00030782"/>
    </source>
</evidence>
<comment type="caution">
    <text evidence="8">The sequence shown here is derived from an EMBL/GenBank/DDBJ whole genome shotgun (WGS) entry which is preliminary data.</text>
</comment>
<evidence type="ECO:0000256" key="6">
    <source>
        <dbReference type="SAM" id="MobiDB-lite"/>
    </source>
</evidence>
<dbReference type="AlphaFoldDB" id="A0A928VK73"/>
<dbReference type="EMBL" id="JADEXQ010000029">
    <property type="protein sequence ID" value="MBE9030096.1"/>
    <property type="molecule type" value="Genomic_DNA"/>
</dbReference>
<evidence type="ECO:0000256" key="3">
    <source>
        <dbReference type="ARBA" id="ARBA00019758"/>
    </source>
</evidence>
<dbReference type="CDD" id="cd08586">
    <property type="entry name" value="PI-PLCc_BcPLC_like"/>
    <property type="match status" value="1"/>
</dbReference>
<dbReference type="Proteomes" id="UP000625316">
    <property type="component" value="Unassembled WGS sequence"/>
</dbReference>
<dbReference type="Gene3D" id="3.20.20.190">
    <property type="entry name" value="Phosphatidylinositol (PI) phosphodiesterase"/>
    <property type="match status" value="1"/>
</dbReference>
<feature type="domain" description="Phosphatidylinositol-specific phospholipase C X" evidence="7">
    <location>
        <begin position="34"/>
        <end position="172"/>
    </location>
</feature>
<evidence type="ECO:0000256" key="2">
    <source>
        <dbReference type="ARBA" id="ARBA00012581"/>
    </source>
</evidence>
<proteinExistence type="predicted"/>
<dbReference type="InterPro" id="IPR051057">
    <property type="entry name" value="PI-PLC_domain"/>
</dbReference>
<sequence length="327" mass="36384">MSSSTAAAHRHPAYSHNARSVASNPNWMSRISGNKKLSQLSLPGTHDTMSRYGGDIPKTQSMTLPQQLQSGIRVLDIRNRHIKNAFAIHHGPVFQKAMFGDVLNQARAFLRRNPSETILMRVKPEHTATGNTRSFEATFKNYKTRYPGLFYTGSSDDPRLKAVRGKIVVLQNFSGGDHGLPYSRMFKASQDDYKLTTNWSLYSKWTKIKSLQRRANASNGNQGFYINYLSGAVGAFPYFVASGHSSPGTSAPRLSTGLTTIVANRSKYRDFPRTTCLGKACTISFEGTNVLFANSIKTNSGRYYEPSRQTRYTGIVMADFPGKELIN</sequence>
<feature type="non-terminal residue" evidence="8">
    <location>
        <position position="327"/>
    </location>
</feature>
<evidence type="ECO:0000313" key="9">
    <source>
        <dbReference type="Proteomes" id="UP000625316"/>
    </source>
</evidence>
<accession>A0A928VK73</accession>
<evidence type="ECO:0000313" key="8">
    <source>
        <dbReference type="EMBL" id="MBE9030096.1"/>
    </source>
</evidence>
<evidence type="ECO:0000256" key="4">
    <source>
        <dbReference type="ARBA" id="ARBA00030474"/>
    </source>
</evidence>
<dbReference type="PROSITE" id="PS50007">
    <property type="entry name" value="PIPLC_X_DOMAIN"/>
    <property type="match status" value="1"/>
</dbReference>
<dbReference type="Pfam" id="PF00388">
    <property type="entry name" value="PI-PLC-X"/>
    <property type="match status" value="1"/>
</dbReference>
<dbReference type="GO" id="GO:0008081">
    <property type="term" value="F:phosphoric diester hydrolase activity"/>
    <property type="evidence" value="ECO:0007669"/>
    <property type="project" value="InterPro"/>
</dbReference>
<name>A0A928VK73_9CYAN</name>
<dbReference type="RefSeq" id="WP_264324923.1">
    <property type="nucleotide sequence ID" value="NZ_JADEXQ010000029.1"/>
</dbReference>
<dbReference type="InterPro" id="IPR017946">
    <property type="entry name" value="PLC-like_Pdiesterase_TIM-brl"/>
</dbReference>
<dbReference type="SMART" id="SM00148">
    <property type="entry name" value="PLCXc"/>
    <property type="match status" value="1"/>
</dbReference>